<dbReference type="RefSeq" id="WP_206184346.1">
    <property type="nucleotide sequence ID" value="NZ_CP159510.1"/>
</dbReference>
<keyword evidence="2 4" id="KW-0238">DNA-binding</keyword>
<dbReference type="AlphaFoldDB" id="A0AAU8IEE4"/>
<dbReference type="GO" id="GO:0003677">
    <property type="term" value="F:DNA binding"/>
    <property type="evidence" value="ECO:0007669"/>
    <property type="project" value="UniProtKB-UniRule"/>
</dbReference>
<dbReference type="PANTHER" id="PTHR38465">
    <property type="entry name" value="HTH-TYPE TRANSCRIPTIONAL REGULATOR MJ1563-RELATED"/>
    <property type="match status" value="1"/>
</dbReference>
<proteinExistence type="inferred from homology"/>
<dbReference type="EMBL" id="CP159510">
    <property type="protein sequence ID" value="XCJ16469.1"/>
    <property type="molecule type" value="Genomic_DNA"/>
</dbReference>
<evidence type="ECO:0000256" key="4">
    <source>
        <dbReference type="PIRNR" id="PIRNR006707"/>
    </source>
</evidence>
<evidence type="ECO:0000256" key="3">
    <source>
        <dbReference type="ARBA" id="ARBA00023163"/>
    </source>
</evidence>
<keyword evidence="3 4" id="KW-0804">Transcription</keyword>
<gene>
    <name evidence="5" type="ORF">ABNN70_12485</name>
</gene>
<dbReference type="InterPro" id="IPR026282">
    <property type="entry name" value="MJ1563"/>
</dbReference>
<dbReference type="PIRSF" id="PIRSF006707">
    <property type="entry name" value="MJ1563"/>
    <property type="match status" value="1"/>
</dbReference>
<dbReference type="InterPro" id="IPR036388">
    <property type="entry name" value="WH-like_DNA-bd_sf"/>
</dbReference>
<keyword evidence="1 4" id="KW-0805">Transcription regulation</keyword>
<comment type="similarity">
    <text evidence="4">Belongs to the GbsR family.</text>
</comment>
<dbReference type="Gene3D" id="1.10.10.10">
    <property type="entry name" value="Winged helix-like DNA-binding domain superfamily/Winged helix DNA-binding domain"/>
    <property type="match status" value="1"/>
</dbReference>
<dbReference type="InterPro" id="IPR036390">
    <property type="entry name" value="WH_DNA-bd_sf"/>
</dbReference>
<evidence type="ECO:0000256" key="2">
    <source>
        <dbReference type="ARBA" id="ARBA00023125"/>
    </source>
</evidence>
<organism evidence="5">
    <name type="scientific">Sporolactobacillus sp. Y61</name>
    <dbReference type="NCBI Taxonomy" id="3160863"/>
    <lineage>
        <taxon>Bacteria</taxon>
        <taxon>Bacillati</taxon>
        <taxon>Bacillota</taxon>
        <taxon>Bacilli</taxon>
        <taxon>Bacillales</taxon>
        <taxon>Sporolactobacillaceae</taxon>
        <taxon>Sporolactobacillus</taxon>
    </lineage>
</organism>
<evidence type="ECO:0000256" key="1">
    <source>
        <dbReference type="ARBA" id="ARBA00023015"/>
    </source>
</evidence>
<evidence type="ECO:0000313" key="5">
    <source>
        <dbReference type="EMBL" id="XCJ16469.1"/>
    </source>
</evidence>
<dbReference type="PANTHER" id="PTHR38465:SF1">
    <property type="entry name" value="HTH-TYPE TRANSCRIPTIONAL REGULATOR MJ1563-RELATED"/>
    <property type="match status" value="1"/>
</dbReference>
<sequence length="186" mass="22204">MVENKDKEKIENIRERVIEAISQNMFLYGIGPSTGRLYGTLYFKDRPMTLDDMKEELKMSKTSMSTSVRSLSELNMVEKVWRKGVRRDLYEANKDWYQIFTDFFSNQWRKVTALNIKAIKTSLKDLKNLEASGDLSEEEQKMIEADMEKYHYVLDYYRWLNQLFDLLESDEIYDIVKKKSSERKSQ</sequence>
<reference evidence="5" key="1">
    <citation type="submission" date="2024-06" db="EMBL/GenBank/DDBJ databases">
        <authorList>
            <person name="Fan A."/>
            <person name="Zhang F.Y."/>
            <person name="Zhang L."/>
        </authorList>
    </citation>
    <scope>NUCLEOTIDE SEQUENCE</scope>
    <source>
        <strain evidence="5">Y61</strain>
    </source>
</reference>
<accession>A0AAU8IEE4</accession>
<dbReference type="InterPro" id="IPR052362">
    <property type="entry name" value="HTH-GbsR_regulator"/>
</dbReference>
<protein>
    <recommendedName>
        <fullName evidence="4">HTH-type transcriptional regulator</fullName>
    </recommendedName>
</protein>
<name>A0AAU8IEE4_9BACL</name>
<dbReference type="SUPFAM" id="SSF46785">
    <property type="entry name" value="Winged helix' DNA-binding domain"/>
    <property type="match status" value="1"/>
</dbReference>